<evidence type="ECO:0000313" key="4">
    <source>
        <dbReference type="Proteomes" id="UP000262878"/>
    </source>
</evidence>
<evidence type="ECO:0000313" key="3">
    <source>
        <dbReference type="EMBL" id="HAR55938.1"/>
    </source>
</evidence>
<name>A0A348WN26_9GAMM</name>
<dbReference type="SUPFAM" id="SSF52833">
    <property type="entry name" value="Thioredoxin-like"/>
    <property type="match status" value="1"/>
</dbReference>
<dbReference type="PROSITE" id="PS51353">
    <property type="entry name" value="ARSC"/>
    <property type="match status" value="1"/>
</dbReference>
<dbReference type="RefSeq" id="WP_272978434.1">
    <property type="nucleotide sequence ID" value="NZ_DAIRLQ010000006.1"/>
</dbReference>
<dbReference type="Proteomes" id="UP000262878">
    <property type="component" value="Unassembled WGS sequence"/>
</dbReference>
<dbReference type="InterPro" id="IPR006660">
    <property type="entry name" value="Arsenate_reductase-like"/>
</dbReference>
<gene>
    <name evidence="3" type="ORF">DCR58_04025</name>
</gene>
<dbReference type="InterPro" id="IPR036249">
    <property type="entry name" value="Thioredoxin-like_sf"/>
</dbReference>
<evidence type="ECO:0000256" key="1">
    <source>
        <dbReference type="ARBA" id="ARBA00007198"/>
    </source>
</evidence>
<reference evidence="3 4" key="1">
    <citation type="journal article" date="2018" name="Nat. Biotechnol.">
        <title>A standardized bacterial taxonomy based on genome phylogeny substantially revises the tree of life.</title>
        <authorList>
            <person name="Parks D.H."/>
            <person name="Chuvochina M."/>
            <person name="Waite D.W."/>
            <person name="Rinke C."/>
            <person name="Skarshewski A."/>
            <person name="Chaumeil P.A."/>
            <person name="Hugenholtz P."/>
        </authorList>
    </citation>
    <scope>NUCLEOTIDE SEQUENCE [LARGE SCALE GENOMIC DNA]</scope>
    <source>
        <strain evidence="3">UBA9360</strain>
    </source>
</reference>
<dbReference type="Gene3D" id="3.40.30.10">
    <property type="entry name" value="Glutaredoxin"/>
    <property type="match status" value="1"/>
</dbReference>
<dbReference type="PANTHER" id="PTHR30041">
    <property type="entry name" value="ARSENATE REDUCTASE"/>
    <property type="match status" value="1"/>
</dbReference>
<accession>A0A348WN26</accession>
<organism evidence="3 4">
    <name type="scientific">Idiomarina baltica</name>
    <dbReference type="NCBI Taxonomy" id="190892"/>
    <lineage>
        <taxon>Bacteria</taxon>
        <taxon>Pseudomonadati</taxon>
        <taxon>Pseudomonadota</taxon>
        <taxon>Gammaproteobacteria</taxon>
        <taxon>Alteromonadales</taxon>
        <taxon>Idiomarinaceae</taxon>
        <taxon>Idiomarina</taxon>
    </lineage>
</organism>
<dbReference type="Pfam" id="PF03960">
    <property type="entry name" value="ArsC"/>
    <property type="match status" value="1"/>
</dbReference>
<protein>
    <submittedName>
        <fullName evidence="3">Arsenate reductase</fullName>
    </submittedName>
</protein>
<comment type="caution">
    <text evidence="3">The sequence shown here is derived from an EMBL/GenBank/DDBJ whole genome shotgun (WGS) entry which is preliminary data.</text>
</comment>
<dbReference type="NCBIfam" id="TIGR01617">
    <property type="entry name" value="arsC_related"/>
    <property type="match status" value="1"/>
</dbReference>
<dbReference type="PANTHER" id="PTHR30041:SF8">
    <property type="entry name" value="PROTEIN YFFB"/>
    <property type="match status" value="1"/>
</dbReference>
<sequence length="114" mass="13300">MIKVHGIKNCDTVKKSIKWLEQHQLKYEFRDVREIPLSTAEVEQWLADIPADQLVNKRSTSWRQLDESQRDLSNQALVCQLIVEQPTLFKRPLVQAKGEARVGFNAQQWEAWLG</sequence>
<dbReference type="InterPro" id="IPR006504">
    <property type="entry name" value="Tscrpt_reg_Spx/MgsR"/>
</dbReference>
<proteinExistence type="inferred from homology"/>
<comment type="similarity">
    <text evidence="1 2">Belongs to the ArsC family.</text>
</comment>
<dbReference type="STRING" id="314276.OS145_00850"/>
<evidence type="ECO:0000256" key="2">
    <source>
        <dbReference type="PROSITE-ProRule" id="PRU01282"/>
    </source>
</evidence>
<dbReference type="AlphaFoldDB" id="A0A348WN26"/>
<dbReference type="EMBL" id="DMUP01000090">
    <property type="protein sequence ID" value="HAR55938.1"/>
    <property type="molecule type" value="Genomic_DNA"/>
</dbReference>